<protein>
    <submittedName>
        <fullName evidence="1">(apollo) hypothetical protein</fullName>
    </submittedName>
</protein>
<dbReference type="EMBL" id="CAJQZP010001153">
    <property type="protein sequence ID" value="CAG5023348.1"/>
    <property type="molecule type" value="Genomic_DNA"/>
</dbReference>
<comment type="caution">
    <text evidence="1">The sequence shown here is derived from an EMBL/GenBank/DDBJ whole genome shotgun (WGS) entry which is preliminary data.</text>
</comment>
<sequence length="192" mass="22297">MSVDCRACGVQVPDGCYIKCSKKQCEKVYDLKCLGLTENKFSSFSDKRTKQWVCPECACSKPKRYDQNTPIRDTPDLKTFTPSANVNTQRGSRMQLMDESIVECDNNSNDKLLSEFRQLKHEVLSRLDVLTNIIKHLQEICFSTKTELEELKIKMKVFQNKLFPTDLLSTQNQQFESIDSITEKFEYRPRDV</sequence>
<evidence type="ECO:0000313" key="1">
    <source>
        <dbReference type="EMBL" id="CAG5023348.1"/>
    </source>
</evidence>
<name>A0A8S3XGT0_PARAO</name>
<gene>
    <name evidence="1" type="ORF">PAPOLLO_LOCUS17928</name>
</gene>
<dbReference type="AlphaFoldDB" id="A0A8S3XGT0"/>
<keyword evidence="2" id="KW-1185">Reference proteome</keyword>
<reference evidence="1" key="1">
    <citation type="submission" date="2021-04" db="EMBL/GenBank/DDBJ databases">
        <authorList>
            <person name="Tunstrom K."/>
        </authorList>
    </citation>
    <scope>NUCLEOTIDE SEQUENCE</scope>
</reference>
<dbReference type="OrthoDB" id="8197386at2759"/>
<organism evidence="1 2">
    <name type="scientific">Parnassius apollo</name>
    <name type="common">Apollo butterfly</name>
    <name type="synonym">Papilio apollo</name>
    <dbReference type="NCBI Taxonomy" id="110799"/>
    <lineage>
        <taxon>Eukaryota</taxon>
        <taxon>Metazoa</taxon>
        <taxon>Ecdysozoa</taxon>
        <taxon>Arthropoda</taxon>
        <taxon>Hexapoda</taxon>
        <taxon>Insecta</taxon>
        <taxon>Pterygota</taxon>
        <taxon>Neoptera</taxon>
        <taxon>Endopterygota</taxon>
        <taxon>Lepidoptera</taxon>
        <taxon>Glossata</taxon>
        <taxon>Ditrysia</taxon>
        <taxon>Papilionoidea</taxon>
        <taxon>Papilionidae</taxon>
        <taxon>Parnassiinae</taxon>
        <taxon>Parnassini</taxon>
        <taxon>Parnassius</taxon>
        <taxon>Parnassius</taxon>
    </lineage>
</organism>
<dbReference type="Proteomes" id="UP000691718">
    <property type="component" value="Unassembled WGS sequence"/>
</dbReference>
<evidence type="ECO:0000313" key="2">
    <source>
        <dbReference type="Proteomes" id="UP000691718"/>
    </source>
</evidence>
<proteinExistence type="predicted"/>
<accession>A0A8S3XGT0</accession>